<evidence type="ECO:0000256" key="3">
    <source>
        <dbReference type="ARBA" id="ARBA00022676"/>
    </source>
</evidence>
<dbReference type="PANTHER" id="PTHR43179">
    <property type="entry name" value="RHAMNOSYLTRANSFERASE WBBL"/>
    <property type="match status" value="1"/>
</dbReference>
<sequence>MTEQCPRVAIILVTFKGKDDTLECLRSLAELTYPNWEVLVVDQNSGDDTLEAVREAFPWAHTIANPVNNGFAGGNNVGIRAAMERGADYIFLLNNDTTVEPGLLEPLVALAESDPKIGVVGPKMLYHGDPETIWSAGGRMDWRGNSMLVDEGEKDTPGGEPRDVDFIVGCGLMARRDVLEKVGILDERYFIYYEESDLCARIRKAGYRIVYQPNARLWHKVSRTFGPGSEFTVYYMYRNVFLYLRQHGARPILGPLVALYKTLRLAAVWTVQGKHHRRWVLLRAVGDFCRGNFGKADIQFQK</sequence>
<feature type="domain" description="Glycosyltransferase 2-like" evidence="5">
    <location>
        <begin position="10"/>
        <end position="182"/>
    </location>
</feature>
<dbReference type="InterPro" id="IPR029044">
    <property type="entry name" value="Nucleotide-diphossugar_trans"/>
</dbReference>
<evidence type="ECO:0000256" key="1">
    <source>
        <dbReference type="ARBA" id="ARBA00004776"/>
    </source>
</evidence>
<dbReference type="AlphaFoldDB" id="A0A6J4HVD5"/>
<evidence type="ECO:0000256" key="4">
    <source>
        <dbReference type="ARBA" id="ARBA00022679"/>
    </source>
</evidence>
<dbReference type="InterPro" id="IPR001173">
    <property type="entry name" value="Glyco_trans_2-like"/>
</dbReference>
<protein>
    <recommendedName>
        <fullName evidence="5">Glycosyltransferase 2-like domain-containing protein</fullName>
    </recommendedName>
</protein>
<proteinExistence type="inferred from homology"/>
<keyword evidence="4" id="KW-0808">Transferase</keyword>
<comment type="pathway">
    <text evidence="1">Cell wall biogenesis; cell wall polysaccharide biosynthesis.</text>
</comment>
<reference evidence="6" key="1">
    <citation type="submission" date="2020-02" db="EMBL/GenBank/DDBJ databases">
        <authorList>
            <person name="Meier V. D."/>
        </authorList>
    </citation>
    <scope>NUCLEOTIDE SEQUENCE</scope>
    <source>
        <strain evidence="6">AVDCRST_MAG63</strain>
    </source>
</reference>
<dbReference type="PANTHER" id="PTHR43179:SF12">
    <property type="entry name" value="GALACTOFURANOSYLTRANSFERASE GLFT2"/>
    <property type="match status" value="1"/>
</dbReference>
<evidence type="ECO:0000256" key="2">
    <source>
        <dbReference type="ARBA" id="ARBA00006739"/>
    </source>
</evidence>
<dbReference type="Pfam" id="PF00535">
    <property type="entry name" value="Glycos_transf_2"/>
    <property type="match status" value="1"/>
</dbReference>
<keyword evidence="3" id="KW-0328">Glycosyltransferase</keyword>
<name>A0A6J4HVD5_9BACT</name>
<accession>A0A6J4HVD5</accession>
<organism evidence="6">
    <name type="scientific">uncultured Armatimonadetes bacterium</name>
    <dbReference type="NCBI Taxonomy" id="157466"/>
    <lineage>
        <taxon>Bacteria</taxon>
        <taxon>Bacillati</taxon>
        <taxon>Armatimonadota</taxon>
        <taxon>environmental samples</taxon>
    </lineage>
</organism>
<gene>
    <name evidence="6" type="ORF">AVDCRST_MAG63-1137</name>
</gene>
<dbReference type="SUPFAM" id="SSF53448">
    <property type="entry name" value="Nucleotide-diphospho-sugar transferases"/>
    <property type="match status" value="1"/>
</dbReference>
<evidence type="ECO:0000313" key="6">
    <source>
        <dbReference type="EMBL" id="CAA9234772.1"/>
    </source>
</evidence>
<comment type="similarity">
    <text evidence="2">Belongs to the glycosyltransferase 2 family.</text>
</comment>
<dbReference type="GO" id="GO:0016757">
    <property type="term" value="F:glycosyltransferase activity"/>
    <property type="evidence" value="ECO:0007669"/>
    <property type="project" value="UniProtKB-KW"/>
</dbReference>
<evidence type="ECO:0000259" key="5">
    <source>
        <dbReference type="Pfam" id="PF00535"/>
    </source>
</evidence>
<dbReference type="Gene3D" id="3.90.550.10">
    <property type="entry name" value="Spore Coat Polysaccharide Biosynthesis Protein SpsA, Chain A"/>
    <property type="match status" value="1"/>
</dbReference>
<dbReference type="CDD" id="cd04186">
    <property type="entry name" value="GT_2_like_c"/>
    <property type="match status" value="1"/>
</dbReference>
<dbReference type="EMBL" id="CADCTO010000152">
    <property type="protein sequence ID" value="CAA9234772.1"/>
    <property type="molecule type" value="Genomic_DNA"/>
</dbReference>